<protein>
    <recommendedName>
        <fullName evidence="4">DUF3471 domain-containing protein</fullName>
    </recommendedName>
</protein>
<sequence>MKLLTILIAFLLPLSVLAQSDSTLAEYKGTYTFPEGSQVTSAEVQLRDGKLYISSAIGGSILTQVSRDTFHLDAYNGQLYFRRKAGKVSGIYVEVGQMILDGEKEETSKSAFRRPRIFMAR</sequence>
<dbReference type="EMBL" id="SJZI01000042">
    <property type="protein sequence ID" value="TCJ14397.1"/>
    <property type="molecule type" value="Genomic_DNA"/>
</dbReference>
<evidence type="ECO:0000313" key="2">
    <source>
        <dbReference type="EMBL" id="TCJ14397.1"/>
    </source>
</evidence>
<evidence type="ECO:0000313" key="3">
    <source>
        <dbReference type="Proteomes" id="UP000295334"/>
    </source>
</evidence>
<gene>
    <name evidence="2" type="ORF">EPD60_10415</name>
</gene>
<evidence type="ECO:0000256" key="1">
    <source>
        <dbReference type="SAM" id="SignalP"/>
    </source>
</evidence>
<feature type="chain" id="PRO_5020714613" description="DUF3471 domain-containing protein" evidence="1">
    <location>
        <begin position="19"/>
        <end position="121"/>
    </location>
</feature>
<feature type="signal peptide" evidence="1">
    <location>
        <begin position="1"/>
        <end position="18"/>
    </location>
</feature>
<organism evidence="2 3">
    <name type="scientific">Flaviaesturariibacter flavus</name>
    <dbReference type="NCBI Taxonomy" id="2502780"/>
    <lineage>
        <taxon>Bacteria</taxon>
        <taxon>Pseudomonadati</taxon>
        <taxon>Bacteroidota</taxon>
        <taxon>Chitinophagia</taxon>
        <taxon>Chitinophagales</taxon>
        <taxon>Chitinophagaceae</taxon>
        <taxon>Flaviaestuariibacter</taxon>
    </lineage>
</organism>
<dbReference type="OrthoDB" id="667456at2"/>
<dbReference type="AlphaFoldDB" id="A0A4R1BBQ8"/>
<reference evidence="2 3" key="1">
    <citation type="submission" date="2019-03" db="EMBL/GenBank/DDBJ databases">
        <authorList>
            <person name="Kim M.K.M."/>
        </authorList>
    </citation>
    <scope>NUCLEOTIDE SEQUENCE [LARGE SCALE GENOMIC DNA]</scope>
    <source>
        <strain evidence="2 3">17J68-12</strain>
    </source>
</reference>
<evidence type="ECO:0008006" key="4">
    <source>
        <dbReference type="Google" id="ProtNLM"/>
    </source>
</evidence>
<keyword evidence="1" id="KW-0732">Signal</keyword>
<comment type="caution">
    <text evidence="2">The sequence shown here is derived from an EMBL/GenBank/DDBJ whole genome shotgun (WGS) entry which is preliminary data.</text>
</comment>
<dbReference type="RefSeq" id="WP_131449388.1">
    <property type="nucleotide sequence ID" value="NZ_SJZI01000042.1"/>
</dbReference>
<accession>A0A4R1BBQ8</accession>
<proteinExistence type="predicted"/>
<name>A0A4R1BBQ8_9BACT</name>
<keyword evidence="3" id="KW-1185">Reference proteome</keyword>
<dbReference type="Proteomes" id="UP000295334">
    <property type="component" value="Unassembled WGS sequence"/>
</dbReference>